<evidence type="ECO:0000313" key="3">
    <source>
        <dbReference type="EMBL" id="CAH1707308.1"/>
    </source>
</evidence>
<reference evidence="3" key="2">
    <citation type="submission" date="2022-10" db="EMBL/GenBank/DDBJ databases">
        <authorList>
            <consortium name="ENA_rothamsted_submissions"/>
            <consortium name="culmorum"/>
            <person name="King R."/>
        </authorList>
    </citation>
    <scope>NUCLEOTIDE SEQUENCE</scope>
</reference>
<keyword evidence="2" id="KW-0732">Signal</keyword>
<gene>
    <name evidence="3" type="ORF">CHIRRI_LOCUS164</name>
</gene>
<keyword evidence="1" id="KW-1133">Transmembrane helix</keyword>
<proteinExistence type="predicted"/>
<dbReference type="OrthoDB" id="368507at2759"/>
<feature type="chain" id="PRO_5040513181" description="Transmembrane protein" evidence="2">
    <location>
        <begin position="20"/>
        <end position="187"/>
    </location>
</feature>
<dbReference type="Proteomes" id="UP001153620">
    <property type="component" value="Chromosome 1"/>
</dbReference>
<feature type="signal peptide" evidence="2">
    <location>
        <begin position="1"/>
        <end position="19"/>
    </location>
</feature>
<reference evidence="3" key="1">
    <citation type="submission" date="2022-01" db="EMBL/GenBank/DDBJ databases">
        <authorList>
            <person name="King R."/>
        </authorList>
    </citation>
    <scope>NUCLEOTIDE SEQUENCE</scope>
</reference>
<name>A0A9P0IKU4_9DIPT</name>
<feature type="transmembrane region" description="Helical" evidence="1">
    <location>
        <begin position="152"/>
        <end position="177"/>
    </location>
</feature>
<sequence>MNRLILAVLLLFLVMPIKCELNFGENAFASIKSFFGFDEKPYIPTGTNQNNAAFIESKDGSFQCPKCYPSSEINYLDEIKLNTTEWKCIDIVLRNATKDHGNFTSLLLTATGKKVLDQIMDCYAVKSEDIDWFGWWQNFTQSDFWKLVTDHYWYIIIAALISLVVITCCCKLCCVLCKKKRDDDFLE</sequence>
<accession>A0A9P0IKU4</accession>
<evidence type="ECO:0000313" key="4">
    <source>
        <dbReference type="Proteomes" id="UP001153620"/>
    </source>
</evidence>
<dbReference type="EMBL" id="OU895877">
    <property type="protein sequence ID" value="CAH1707308.1"/>
    <property type="molecule type" value="Genomic_DNA"/>
</dbReference>
<keyword evidence="1" id="KW-0472">Membrane</keyword>
<evidence type="ECO:0008006" key="5">
    <source>
        <dbReference type="Google" id="ProtNLM"/>
    </source>
</evidence>
<organism evidence="3 4">
    <name type="scientific">Chironomus riparius</name>
    <dbReference type="NCBI Taxonomy" id="315576"/>
    <lineage>
        <taxon>Eukaryota</taxon>
        <taxon>Metazoa</taxon>
        <taxon>Ecdysozoa</taxon>
        <taxon>Arthropoda</taxon>
        <taxon>Hexapoda</taxon>
        <taxon>Insecta</taxon>
        <taxon>Pterygota</taxon>
        <taxon>Neoptera</taxon>
        <taxon>Endopterygota</taxon>
        <taxon>Diptera</taxon>
        <taxon>Nematocera</taxon>
        <taxon>Chironomoidea</taxon>
        <taxon>Chironomidae</taxon>
        <taxon>Chironominae</taxon>
        <taxon>Chironomus</taxon>
    </lineage>
</organism>
<evidence type="ECO:0000256" key="2">
    <source>
        <dbReference type="SAM" id="SignalP"/>
    </source>
</evidence>
<protein>
    <recommendedName>
        <fullName evidence="5">Transmembrane protein</fullName>
    </recommendedName>
</protein>
<evidence type="ECO:0000256" key="1">
    <source>
        <dbReference type="SAM" id="Phobius"/>
    </source>
</evidence>
<keyword evidence="1" id="KW-0812">Transmembrane</keyword>
<dbReference type="AlphaFoldDB" id="A0A9P0IKU4"/>
<keyword evidence="4" id="KW-1185">Reference proteome</keyword>